<dbReference type="OrthoDB" id="6370345at2"/>
<comment type="caution">
    <text evidence="1">The sequence shown here is derived from an EMBL/GenBank/DDBJ whole genome shotgun (WGS) entry which is preliminary data.</text>
</comment>
<dbReference type="AlphaFoldDB" id="A0A4Z1C2E4"/>
<organism evidence="1 2">
    <name type="scientific">Marinobacter confluentis</name>
    <dbReference type="NCBI Taxonomy" id="1697557"/>
    <lineage>
        <taxon>Bacteria</taxon>
        <taxon>Pseudomonadati</taxon>
        <taxon>Pseudomonadota</taxon>
        <taxon>Gammaproteobacteria</taxon>
        <taxon>Pseudomonadales</taxon>
        <taxon>Marinobacteraceae</taxon>
        <taxon>Marinobacter</taxon>
    </lineage>
</organism>
<gene>
    <name evidence="1" type="ORF">E5Q11_08575</name>
</gene>
<name>A0A4Z1C2E4_9GAMM</name>
<keyword evidence="2" id="KW-1185">Reference proteome</keyword>
<protein>
    <submittedName>
        <fullName evidence="1">Uncharacterized protein</fullName>
    </submittedName>
</protein>
<accession>A0A4Z1C2E4</accession>
<dbReference type="RefSeq" id="WP_135802983.1">
    <property type="nucleotide sequence ID" value="NZ_SRPF01000002.1"/>
</dbReference>
<dbReference type="EMBL" id="SRPF01000002">
    <property type="protein sequence ID" value="TGN40321.1"/>
    <property type="molecule type" value="Genomic_DNA"/>
</dbReference>
<proteinExistence type="predicted"/>
<evidence type="ECO:0000313" key="1">
    <source>
        <dbReference type="EMBL" id="TGN40321.1"/>
    </source>
</evidence>
<dbReference type="Proteomes" id="UP000298325">
    <property type="component" value="Unassembled WGS sequence"/>
</dbReference>
<evidence type="ECO:0000313" key="2">
    <source>
        <dbReference type="Proteomes" id="UP000298325"/>
    </source>
</evidence>
<reference evidence="1 2" key="1">
    <citation type="submission" date="2019-04" db="EMBL/GenBank/DDBJ databases">
        <authorList>
            <person name="Park S."/>
            <person name="Yoon J.-H."/>
        </authorList>
    </citation>
    <scope>NUCLEOTIDE SEQUENCE [LARGE SCALE GENOMIC DNA]</scope>
    <source>
        <strain evidence="1 2">HJM-18</strain>
    </source>
</reference>
<sequence>MNFLIAGIFAFIVGFLVWRSKRTTDPAEQACAIEIGALLKSDPDAQPKAIADIFVKHGIARSRCQSVGRMVMPQLRKNGLNPGDAMLTMGRVKAAYTLVPL</sequence>